<keyword evidence="6" id="KW-1185">Reference proteome</keyword>
<evidence type="ECO:0000256" key="3">
    <source>
        <dbReference type="ARBA" id="ARBA00023216"/>
    </source>
</evidence>
<dbReference type="GO" id="GO:0005509">
    <property type="term" value="F:calcium ion binding"/>
    <property type="evidence" value="ECO:0007669"/>
    <property type="project" value="InterPro"/>
</dbReference>
<evidence type="ECO:0000313" key="5">
    <source>
        <dbReference type="EMBL" id="KEQ76668.1"/>
    </source>
</evidence>
<dbReference type="GO" id="GO:0005737">
    <property type="term" value="C:cytoplasm"/>
    <property type="evidence" value="ECO:0007669"/>
    <property type="project" value="TreeGrafter"/>
</dbReference>
<dbReference type="EMBL" id="KL584703">
    <property type="protein sequence ID" value="KEQ76668.1"/>
    <property type="molecule type" value="Genomic_DNA"/>
</dbReference>
<dbReference type="PANTHER" id="PTHR10502">
    <property type="entry name" value="ANNEXIN"/>
    <property type="match status" value="1"/>
</dbReference>
<evidence type="ECO:0000256" key="4">
    <source>
        <dbReference type="SAM" id="MobiDB-lite"/>
    </source>
</evidence>
<dbReference type="FunFam" id="1.10.220.10:FF:000005">
    <property type="entry name" value="Annexin"/>
    <property type="match status" value="1"/>
</dbReference>
<evidence type="ECO:0000256" key="1">
    <source>
        <dbReference type="ARBA" id="ARBA00007831"/>
    </source>
</evidence>
<keyword evidence="2" id="KW-0677">Repeat</keyword>
<proteinExistence type="inferred from homology"/>
<dbReference type="Gene3D" id="1.10.220.10">
    <property type="entry name" value="Annexin"/>
    <property type="match status" value="4"/>
</dbReference>
<evidence type="ECO:0000313" key="6">
    <source>
        <dbReference type="Proteomes" id="UP000027730"/>
    </source>
</evidence>
<dbReference type="OrthoDB" id="37886at2759"/>
<dbReference type="GO" id="GO:0005544">
    <property type="term" value="F:calcium-dependent phospholipid binding"/>
    <property type="evidence" value="ECO:0007669"/>
    <property type="project" value="InterPro"/>
</dbReference>
<feature type="compositionally biased region" description="Low complexity" evidence="4">
    <location>
        <begin position="97"/>
        <end position="108"/>
    </location>
</feature>
<dbReference type="HOGENOM" id="CLU_025300_4_0_1"/>
<dbReference type="GeneID" id="25408809"/>
<feature type="region of interest" description="Disordered" evidence="4">
    <location>
        <begin position="1"/>
        <end position="119"/>
    </location>
</feature>
<dbReference type="PROSITE" id="PS51897">
    <property type="entry name" value="ANNEXIN_2"/>
    <property type="match status" value="4"/>
</dbReference>
<dbReference type="InterPro" id="IPR001464">
    <property type="entry name" value="Annexin"/>
</dbReference>
<organism evidence="5 6">
    <name type="scientific">Aureobasidium namibiae CBS 147.97</name>
    <dbReference type="NCBI Taxonomy" id="1043004"/>
    <lineage>
        <taxon>Eukaryota</taxon>
        <taxon>Fungi</taxon>
        <taxon>Dikarya</taxon>
        <taxon>Ascomycota</taxon>
        <taxon>Pezizomycotina</taxon>
        <taxon>Dothideomycetes</taxon>
        <taxon>Dothideomycetidae</taxon>
        <taxon>Dothideales</taxon>
        <taxon>Saccotheciaceae</taxon>
        <taxon>Aureobasidium</taxon>
    </lineage>
</organism>
<dbReference type="AlphaFoldDB" id="A0A074WU56"/>
<dbReference type="InterPro" id="IPR037104">
    <property type="entry name" value="Annexin_sf"/>
</dbReference>
<dbReference type="InterPro" id="IPR009117">
    <property type="entry name" value="ANX14"/>
</dbReference>
<feature type="compositionally biased region" description="Low complexity" evidence="4">
    <location>
        <begin position="1"/>
        <end position="35"/>
    </location>
</feature>
<dbReference type="GO" id="GO:0012506">
    <property type="term" value="C:vesicle membrane"/>
    <property type="evidence" value="ECO:0007669"/>
    <property type="project" value="TreeGrafter"/>
</dbReference>
<dbReference type="InterPro" id="IPR018502">
    <property type="entry name" value="Annexin_repeat"/>
</dbReference>
<dbReference type="PANTHER" id="PTHR10502:SF102">
    <property type="entry name" value="ANNEXIN B11"/>
    <property type="match status" value="1"/>
</dbReference>
<dbReference type="RefSeq" id="XP_013430605.1">
    <property type="nucleotide sequence ID" value="XM_013575151.1"/>
</dbReference>
<dbReference type="SUPFAM" id="SSF47874">
    <property type="entry name" value="Annexin"/>
    <property type="match status" value="1"/>
</dbReference>
<sequence length="433" mass="47547">MSYGYPQQGYGQQYPPQGQPPFQQQQPYQQQQGYGAPPGPPPGHSPYPQQHGGYGAPPGPPPGHHPSQSFGAPPPGPPPGQYGAPQFGAPPGPPPGQYGQPQAQYGSGPPAPPSMGYVPGQVAPMDMSRQADDLRKAMKGFGTDEKALIAILAPMDPLQAAGVRQAFAQRHRRDLIKDIESETSGYFRDGLVAMVRGPLEQDVVNANKAIKGFGTKESILNDVLLGRSNADLNAIKAHYHHVYHKSLESDVKGDLSMKTERLFDMVLAARRNEESSPVIPQQIEADVSELYRATEGSKIGCDQVAVCAVLTQRSDGQLRAISQAYRQKYHRELAEVLKKNFSGHMEDALLYILFNAEDRAKHDAQLLEAAMAGMGTKDDLLVNRIVRIHWDKHRMSQARGAYRHFFQRDLADRIRGETRGDYEKLMVAIVQSA</sequence>
<keyword evidence="3" id="KW-0041">Annexin</keyword>
<dbReference type="STRING" id="1043004.A0A074WU56"/>
<name>A0A074WU56_9PEZI</name>
<gene>
    <name evidence="5" type="ORF">M436DRAFT_37295</name>
</gene>
<evidence type="ECO:0000256" key="2">
    <source>
        <dbReference type="ARBA" id="ARBA00022737"/>
    </source>
</evidence>
<dbReference type="GO" id="GO:0005634">
    <property type="term" value="C:nucleus"/>
    <property type="evidence" value="ECO:0007669"/>
    <property type="project" value="TreeGrafter"/>
</dbReference>
<dbReference type="Proteomes" id="UP000027730">
    <property type="component" value="Unassembled WGS sequence"/>
</dbReference>
<comment type="similarity">
    <text evidence="1">Belongs to the annexin family.</text>
</comment>
<dbReference type="SMART" id="SM00335">
    <property type="entry name" value="ANX"/>
    <property type="match status" value="4"/>
</dbReference>
<dbReference type="GO" id="GO:0001786">
    <property type="term" value="F:phosphatidylserine binding"/>
    <property type="evidence" value="ECO:0007669"/>
    <property type="project" value="TreeGrafter"/>
</dbReference>
<protein>
    <submittedName>
        <fullName evidence="5">Annexin</fullName>
    </submittedName>
</protein>
<dbReference type="Pfam" id="PF00191">
    <property type="entry name" value="Annexin"/>
    <property type="match status" value="4"/>
</dbReference>
<dbReference type="PRINTS" id="PR01813">
    <property type="entry name" value="ANNEXINFUNGI"/>
</dbReference>
<dbReference type="GO" id="GO:0005886">
    <property type="term" value="C:plasma membrane"/>
    <property type="evidence" value="ECO:0007669"/>
    <property type="project" value="TreeGrafter"/>
</dbReference>
<reference evidence="5 6" key="1">
    <citation type="journal article" date="2014" name="BMC Genomics">
        <title>Genome sequencing of four Aureobasidium pullulans varieties: biotechnological potential, stress tolerance, and description of new species.</title>
        <authorList>
            <person name="Gostin Ar C."/>
            <person name="Ohm R.A."/>
            <person name="Kogej T."/>
            <person name="Sonjak S."/>
            <person name="Turk M."/>
            <person name="Zajc J."/>
            <person name="Zalar P."/>
            <person name="Grube M."/>
            <person name="Sun H."/>
            <person name="Han J."/>
            <person name="Sharma A."/>
            <person name="Chiniquy J."/>
            <person name="Ngan C.Y."/>
            <person name="Lipzen A."/>
            <person name="Barry K."/>
            <person name="Grigoriev I.V."/>
            <person name="Gunde-Cimerman N."/>
        </authorList>
    </citation>
    <scope>NUCLEOTIDE SEQUENCE [LARGE SCALE GENOMIC DNA]</scope>
    <source>
        <strain evidence="5 6">CBS 147.97</strain>
    </source>
</reference>
<accession>A0A074WU56</accession>
<dbReference type="PRINTS" id="PR00196">
    <property type="entry name" value="ANNEXIN"/>
</dbReference>